<feature type="transmembrane region" description="Helical" evidence="14">
    <location>
        <begin position="213"/>
        <end position="235"/>
    </location>
</feature>
<dbReference type="NCBIfam" id="NF003349">
    <property type="entry name" value="PRK04375.1-2"/>
    <property type="match status" value="1"/>
</dbReference>
<name>A0A937AR98_9HYPH</name>
<feature type="transmembrane region" description="Helical" evidence="14">
    <location>
        <begin position="272"/>
        <end position="293"/>
    </location>
</feature>
<comment type="pathway">
    <text evidence="2 14">Porphyrin-containing compound metabolism; heme O biosynthesis; heme O from protoheme: step 1/1.</text>
</comment>
<evidence type="ECO:0000256" key="12">
    <source>
        <dbReference type="ARBA" id="ARBA00042475"/>
    </source>
</evidence>
<evidence type="ECO:0000256" key="3">
    <source>
        <dbReference type="ARBA" id="ARBA00012292"/>
    </source>
</evidence>
<dbReference type="CDD" id="cd13957">
    <property type="entry name" value="PT_UbiA_Cox10"/>
    <property type="match status" value="1"/>
</dbReference>
<dbReference type="GO" id="GO:0008495">
    <property type="term" value="F:protoheme IX farnesyltransferase activity"/>
    <property type="evidence" value="ECO:0007669"/>
    <property type="project" value="UniProtKB-UniRule"/>
</dbReference>
<evidence type="ECO:0000256" key="13">
    <source>
        <dbReference type="ARBA" id="ARBA00047690"/>
    </source>
</evidence>
<evidence type="ECO:0000256" key="5">
    <source>
        <dbReference type="ARBA" id="ARBA00022679"/>
    </source>
</evidence>
<comment type="subcellular location">
    <subcellularLocation>
        <location evidence="1 14">Cell membrane</location>
        <topology evidence="1 14">Multi-pass membrane protein</topology>
    </subcellularLocation>
</comment>
<keyword evidence="7 14" id="KW-1133">Transmembrane helix</keyword>
<evidence type="ECO:0000256" key="4">
    <source>
        <dbReference type="ARBA" id="ARBA00022475"/>
    </source>
</evidence>
<evidence type="ECO:0000256" key="10">
    <source>
        <dbReference type="ARBA" id="ARBA00030253"/>
    </source>
</evidence>
<dbReference type="GO" id="GO:0005886">
    <property type="term" value="C:plasma membrane"/>
    <property type="evidence" value="ECO:0007669"/>
    <property type="project" value="UniProtKB-SubCell"/>
</dbReference>
<dbReference type="GO" id="GO:0048034">
    <property type="term" value="P:heme O biosynthetic process"/>
    <property type="evidence" value="ECO:0007669"/>
    <property type="project" value="UniProtKB-UniRule"/>
</dbReference>
<feature type="transmembrane region" description="Helical" evidence="14">
    <location>
        <begin position="112"/>
        <end position="132"/>
    </location>
</feature>
<dbReference type="Pfam" id="PF01040">
    <property type="entry name" value="UbiA"/>
    <property type="match status" value="1"/>
</dbReference>
<evidence type="ECO:0000256" key="6">
    <source>
        <dbReference type="ARBA" id="ARBA00022692"/>
    </source>
</evidence>
<accession>A0A937AR98</accession>
<feature type="transmembrane region" description="Helical" evidence="14">
    <location>
        <begin position="44"/>
        <end position="64"/>
    </location>
</feature>
<proteinExistence type="inferred from homology"/>
<comment type="miscellaneous">
    <text evidence="14">Carbon 2 of the heme B porphyrin ring is defined according to the Fischer nomenclature.</text>
</comment>
<keyword evidence="4 14" id="KW-1003">Cell membrane</keyword>
<dbReference type="HAMAP" id="MF_00154">
    <property type="entry name" value="CyoE_CtaB"/>
    <property type="match status" value="1"/>
</dbReference>
<dbReference type="PANTHER" id="PTHR43448:SF7">
    <property type="entry name" value="4-HYDROXYBENZOATE SOLANESYLTRANSFERASE"/>
    <property type="match status" value="1"/>
</dbReference>
<dbReference type="EC" id="2.5.1.141" evidence="3 14"/>
<evidence type="ECO:0000256" key="1">
    <source>
        <dbReference type="ARBA" id="ARBA00004651"/>
    </source>
</evidence>
<evidence type="ECO:0000256" key="2">
    <source>
        <dbReference type="ARBA" id="ARBA00004919"/>
    </source>
</evidence>
<keyword evidence="9 14" id="KW-0472">Membrane</keyword>
<protein>
    <recommendedName>
        <fullName evidence="11 14">Protoheme IX farnesyltransferase</fullName>
        <ecNumber evidence="3 14">2.5.1.141</ecNumber>
    </recommendedName>
    <alternativeName>
        <fullName evidence="12 14">Heme B farnesyltransferase</fullName>
    </alternativeName>
    <alternativeName>
        <fullName evidence="10 14">Heme O synthase</fullName>
    </alternativeName>
</protein>
<dbReference type="InterPro" id="IPR000537">
    <property type="entry name" value="UbiA_prenyltransferase"/>
</dbReference>
<dbReference type="InterPro" id="IPR030470">
    <property type="entry name" value="UbiA_prenylTrfase_CS"/>
</dbReference>
<dbReference type="EMBL" id="SEOL01000001">
    <property type="protein sequence ID" value="MBL0848600.1"/>
    <property type="molecule type" value="Genomic_DNA"/>
</dbReference>
<dbReference type="NCBIfam" id="TIGR01473">
    <property type="entry name" value="cyoE_ctaB"/>
    <property type="match status" value="1"/>
</dbReference>
<reference evidence="15" key="1">
    <citation type="submission" date="2019-02" db="EMBL/GenBank/DDBJ databases">
        <title>A novel Candidatus Liberibacter species associated with the New Zealand native fuchsia psyllid, Ctenarytaina fuchsiae.</title>
        <authorList>
            <person name="Thompson S.M."/>
            <person name="Jorgensen N."/>
            <person name="David C."/>
            <person name="Bulman S.R."/>
            <person name="Smith G.R."/>
        </authorList>
    </citation>
    <scope>NUCLEOTIDE SEQUENCE</scope>
    <source>
        <strain evidence="15">Oxford</strain>
    </source>
</reference>
<evidence type="ECO:0000313" key="15">
    <source>
        <dbReference type="EMBL" id="MBL0848600.1"/>
    </source>
</evidence>
<evidence type="ECO:0000256" key="14">
    <source>
        <dbReference type="HAMAP-Rule" id="MF_00154"/>
    </source>
</evidence>
<dbReference type="InterPro" id="IPR044878">
    <property type="entry name" value="UbiA_sf"/>
</dbReference>
<organism evidence="15 16">
    <name type="scientific">Candidatus Liberibacter ctenarytainae</name>
    <dbReference type="NCBI Taxonomy" id="2020335"/>
    <lineage>
        <taxon>Bacteria</taxon>
        <taxon>Pseudomonadati</taxon>
        <taxon>Pseudomonadota</taxon>
        <taxon>Alphaproteobacteria</taxon>
        <taxon>Hyphomicrobiales</taxon>
        <taxon>Rhizobiaceae</taxon>
        <taxon>Liberibacter</taxon>
    </lineage>
</organism>
<comment type="catalytic activity">
    <reaction evidence="13 14">
        <text>heme b + (2E,6E)-farnesyl diphosphate + H2O = Fe(II)-heme o + diphosphate</text>
        <dbReference type="Rhea" id="RHEA:28070"/>
        <dbReference type="ChEBI" id="CHEBI:15377"/>
        <dbReference type="ChEBI" id="CHEBI:33019"/>
        <dbReference type="ChEBI" id="CHEBI:60344"/>
        <dbReference type="ChEBI" id="CHEBI:60530"/>
        <dbReference type="ChEBI" id="CHEBI:175763"/>
        <dbReference type="EC" id="2.5.1.141"/>
    </reaction>
</comment>
<sequence length="310" mass="34417">MLFQMRRIRFFITLLKPRVMSLAIYTSFIGIVLAPGHIGLFKGIVSIIAISIGAGASGALNMYYDADIDQIMTRTSSRPIPMGKIAPWEALIFGLFLAICSIIIMGLAINEIAALLLFLSIFCYILVYTIWLKRLTPQNIVIGGISGAIPPMIGWASVTGGISIECFIMFLIIFLWTPPHFWSLALLYKDDYAMANIPMLPNVVTDRATKIHILVYTILTAIAGLLPTILGFASIVFYGSTVCFLGYYFILGALRAAFFSNEDNNTLFIRKIFAISLVYLFALFSILMIDHLVEAKAVDRYIMSGLSEIF</sequence>
<feature type="transmembrane region" description="Helical" evidence="14">
    <location>
        <begin position="20"/>
        <end position="38"/>
    </location>
</feature>
<dbReference type="Gene3D" id="1.10.357.140">
    <property type="entry name" value="UbiA prenyltransferase"/>
    <property type="match status" value="1"/>
</dbReference>
<comment type="function">
    <text evidence="14">Converts heme B (protoheme IX) to heme O by substitution of the vinyl group on carbon 2 of heme B porphyrin ring with a hydroxyethyl farnesyl side group.</text>
</comment>
<comment type="similarity">
    <text evidence="14">Belongs to the UbiA prenyltransferase family. Protoheme IX farnesyltransferase subfamily.</text>
</comment>
<evidence type="ECO:0000256" key="8">
    <source>
        <dbReference type="ARBA" id="ARBA00023133"/>
    </source>
</evidence>
<keyword evidence="6 14" id="KW-0812">Transmembrane</keyword>
<evidence type="ECO:0000256" key="7">
    <source>
        <dbReference type="ARBA" id="ARBA00022989"/>
    </source>
</evidence>
<dbReference type="Proteomes" id="UP000736856">
    <property type="component" value="Unassembled WGS sequence"/>
</dbReference>
<evidence type="ECO:0000256" key="11">
    <source>
        <dbReference type="ARBA" id="ARBA00040810"/>
    </source>
</evidence>
<comment type="caution">
    <text evidence="15">The sequence shown here is derived from an EMBL/GenBank/DDBJ whole genome shotgun (WGS) entry which is preliminary data.</text>
</comment>
<feature type="transmembrane region" description="Helical" evidence="14">
    <location>
        <begin position="242"/>
        <end position="260"/>
    </location>
</feature>
<dbReference type="InterPro" id="IPR006369">
    <property type="entry name" value="Protohaem_IX_farnesylTrfase"/>
</dbReference>
<keyword evidence="5 14" id="KW-0808">Transferase</keyword>
<evidence type="ECO:0000256" key="9">
    <source>
        <dbReference type="ARBA" id="ARBA00023136"/>
    </source>
</evidence>
<keyword evidence="8 14" id="KW-0350">Heme biosynthesis</keyword>
<evidence type="ECO:0000313" key="16">
    <source>
        <dbReference type="Proteomes" id="UP000736856"/>
    </source>
</evidence>
<gene>
    <name evidence="14" type="primary">ctaB</name>
    <name evidence="15" type="ORF">EU981_00625</name>
</gene>
<dbReference type="PANTHER" id="PTHR43448">
    <property type="entry name" value="PROTOHEME IX FARNESYLTRANSFERASE, MITOCHONDRIAL"/>
    <property type="match status" value="1"/>
</dbReference>
<dbReference type="AlphaFoldDB" id="A0A937AR98"/>
<dbReference type="PROSITE" id="PS00943">
    <property type="entry name" value="UBIA"/>
    <property type="match status" value="1"/>
</dbReference>
<feature type="transmembrane region" description="Helical" evidence="14">
    <location>
        <begin position="85"/>
        <end position="106"/>
    </location>
</feature>